<proteinExistence type="inferred from homology"/>
<dbReference type="Proteomes" id="UP001107961">
    <property type="component" value="Unassembled WGS sequence"/>
</dbReference>
<keyword evidence="9" id="KW-0742">SOS response</keyword>
<keyword evidence="6 9" id="KW-0547">Nucleotide-binding</keyword>
<dbReference type="GO" id="GO:0003697">
    <property type="term" value="F:single-stranded DNA binding"/>
    <property type="evidence" value="ECO:0007669"/>
    <property type="project" value="UniProtKB-UniRule"/>
</dbReference>
<evidence type="ECO:0000313" key="11">
    <source>
        <dbReference type="EMBL" id="MCE7507413.1"/>
    </source>
</evidence>
<evidence type="ECO:0000256" key="2">
    <source>
        <dbReference type="ARBA" id="ARBA00008016"/>
    </source>
</evidence>
<evidence type="ECO:0000256" key="6">
    <source>
        <dbReference type="ARBA" id="ARBA00022741"/>
    </source>
</evidence>
<dbReference type="GO" id="GO:0000731">
    <property type="term" value="P:DNA synthesis involved in DNA repair"/>
    <property type="evidence" value="ECO:0007669"/>
    <property type="project" value="TreeGrafter"/>
</dbReference>
<evidence type="ECO:0000259" key="10">
    <source>
        <dbReference type="Pfam" id="PF02463"/>
    </source>
</evidence>
<keyword evidence="12" id="KW-1185">Reference proteome</keyword>
<dbReference type="NCBIfam" id="TIGR00611">
    <property type="entry name" value="recf"/>
    <property type="match status" value="1"/>
</dbReference>
<keyword evidence="4 9" id="KW-0963">Cytoplasm</keyword>
<keyword evidence="7 9" id="KW-0067">ATP-binding</keyword>
<protein>
    <recommendedName>
        <fullName evidence="3 9">DNA replication and repair protein RecF</fullName>
    </recommendedName>
</protein>
<comment type="function">
    <text evidence="9">The RecF protein is involved in DNA metabolism; it is required for DNA replication and normal SOS inducibility. RecF binds preferentially to single-stranded, linear DNA. It also seems to bind ATP.</text>
</comment>
<dbReference type="RefSeq" id="WP_031229088.1">
    <property type="nucleotide sequence ID" value="NZ_CP102389.1"/>
</dbReference>
<dbReference type="InterPro" id="IPR027417">
    <property type="entry name" value="P-loop_NTPase"/>
</dbReference>
<comment type="subcellular location">
    <subcellularLocation>
        <location evidence="1 9">Cytoplasm</location>
    </subcellularLocation>
</comment>
<gene>
    <name evidence="9 11" type="primary">recF</name>
    <name evidence="11" type="ORF">LZG35_02105</name>
</gene>
<dbReference type="Pfam" id="PF02463">
    <property type="entry name" value="SMC_N"/>
    <property type="match status" value="1"/>
</dbReference>
<reference evidence="11" key="1">
    <citation type="submission" date="2022-01" db="EMBL/GenBank/DDBJ databases">
        <authorList>
            <person name="Karlyshev A.V."/>
            <person name="Jaspars M."/>
        </authorList>
    </citation>
    <scope>NUCLEOTIDE SEQUENCE</scope>
    <source>
        <strain evidence="11">AGSA3-2</strain>
    </source>
</reference>
<accession>A0A9Q3W3H2</accession>
<evidence type="ECO:0000256" key="7">
    <source>
        <dbReference type="ARBA" id="ARBA00022840"/>
    </source>
</evidence>
<feature type="domain" description="RecF/RecN/SMC N-terminal" evidence="10">
    <location>
        <begin position="1"/>
        <end position="341"/>
    </location>
</feature>
<dbReference type="Gene3D" id="1.20.1050.90">
    <property type="entry name" value="RecF/RecN/SMC, N-terminal domain"/>
    <property type="match status" value="1"/>
</dbReference>
<dbReference type="GO" id="GO:0009432">
    <property type="term" value="P:SOS response"/>
    <property type="evidence" value="ECO:0007669"/>
    <property type="project" value="UniProtKB-UniRule"/>
</dbReference>
<keyword evidence="9" id="KW-0227">DNA damage</keyword>
<dbReference type="PROSITE" id="PS00617">
    <property type="entry name" value="RECF_1"/>
    <property type="match status" value="1"/>
</dbReference>
<keyword evidence="9" id="KW-0234">DNA repair</keyword>
<keyword evidence="8 9" id="KW-0238">DNA-binding</keyword>
<evidence type="ECO:0000256" key="8">
    <source>
        <dbReference type="ARBA" id="ARBA00023125"/>
    </source>
</evidence>
<dbReference type="SUPFAM" id="SSF52540">
    <property type="entry name" value="P-loop containing nucleoside triphosphate hydrolases"/>
    <property type="match status" value="1"/>
</dbReference>
<dbReference type="PANTHER" id="PTHR32182">
    <property type="entry name" value="DNA REPLICATION AND REPAIR PROTEIN RECF"/>
    <property type="match status" value="1"/>
</dbReference>
<dbReference type="Gene3D" id="3.40.50.300">
    <property type="entry name" value="P-loop containing nucleotide triphosphate hydrolases"/>
    <property type="match status" value="1"/>
</dbReference>
<comment type="caution">
    <text evidence="11">The sequence shown here is derived from an EMBL/GenBank/DDBJ whole genome shotgun (WGS) entry which is preliminary data.</text>
</comment>
<feature type="binding site" evidence="9">
    <location>
        <begin position="29"/>
        <end position="36"/>
    </location>
    <ligand>
        <name>ATP</name>
        <dbReference type="ChEBI" id="CHEBI:30616"/>
    </ligand>
</feature>
<evidence type="ECO:0000256" key="3">
    <source>
        <dbReference type="ARBA" id="ARBA00020170"/>
    </source>
</evidence>
<dbReference type="InterPro" id="IPR001238">
    <property type="entry name" value="DNA-binding_RecF"/>
</dbReference>
<dbReference type="InterPro" id="IPR042174">
    <property type="entry name" value="RecF_2"/>
</dbReference>
<organism evidence="11 12">
    <name type="scientific">Alloalcanivorax xenomutans</name>
    <dbReference type="NCBI Taxonomy" id="1094342"/>
    <lineage>
        <taxon>Bacteria</taxon>
        <taxon>Pseudomonadati</taxon>
        <taxon>Pseudomonadota</taxon>
        <taxon>Gammaproteobacteria</taxon>
        <taxon>Oceanospirillales</taxon>
        <taxon>Alcanivoracaceae</taxon>
        <taxon>Alloalcanivorax</taxon>
    </lineage>
</organism>
<dbReference type="EMBL" id="JAJVKT010000002">
    <property type="protein sequence ID" value="MCE7507413.1"/>
    <property type="molecule type" value="Genomic_DNA"/>
</dbReference>
<evidence type="ECO:0000256" key="1">
    <source>
        <dbReference type="ARBA" id="ARBA00004496"/>
    </source>
</evidence>
<dbReference type="PANTHER" id="PTHR32182:SF0">
    <property type="entry name" value="DNA REPLICATION AND REPAIR PROTEIN RECF"/>
    <property type="match status" value="1"/>
</dbReference>
<dbReference type="GO" id="GO:0005737">
    <property type="term" value="C:cytoplasm"/>
    <property type="evidence" value="ECO:0007669"/>
    <property type="project" value="UniProtKB-SubCell"/>
</dbReference>
<name>A0A9Q3W3H2_9GAMM</name>
<dbReference type="GO" id="GO:0006260">
    <property type="term" value="P:DNA replication"/>
    <property type="evidence" value="ECO:0007669"/>
    <property type="project" value="UniProtKB-UniRule"/>
</dbReference>
<evidence type="ECO:0000256" key="4">
    <source>
        <dbReference type="ARBA" id="ARBA00022490"/>
    </source>
</evidence>
<dbReference type="InterPro" id="IPR018078">
    <property type="entry name" value="DNA-binding_RecF_CS"/>
</dbReference>
<dbReference type="AlphaFoldDB" id="A0A9Q3W3H2"/>
<keyword evidence="5 9" id="KW-0235">DNA replication</keyword>
<comment type="similarity">
    <text evidence="2 9">Belongs to the RecF family.</text>
</comment>
<dbReference type="GO" id="GO:0006302">
    <property type="term" value="P:double-strand break repair"/>
    <property type="evidence" value="ECO:0007669"/>
    <property type="project" value="TreeGrafter"/>
</dbReference>
<evidence type="ECO:0000313" key="12">
    <source>
        <dbReference type="Proteomes" id="UP001107961"/>
    </source>
</evidence>
<evidence type="ECO:0000256" key="9">
    <source>
        <dbReference type="HAMAP-Rule" id="MF_00365"/>
    </source>
</evidence>
<dbReference type="GO" id="GO:0005524">
    <property type="term" value="F:ATP binding"/>
    <property type="evidence" value="ECO:0007669"/>
    <property type="project" value="UniProtKB-UniRule"/>
</dbReference>
<dbReference type="HAMAP" id="MF_00365">
    <property type="entry name" value="RecF"/>
    <property type="match status" value="1"/>
</dbReference>
<dbReference type="InterPro" id="IPR003395">
    <property type="entry name" value="RecF/RecN/SMC_N"/>
</dbReference>
<sequence length="367" mass="40800">MLTELRLSDFRNYHQADFLPSPGLNLIFGANGSGKTSLLEAIYFIGSGGRSFRGGRLSRLVRDGAPAATLFAVIDQPSGKQDRLGVRRALSGIESLKLNGQTPSALSDVATLLPVLALHPQSVDLIFGASSIRRRFLDWGMFHVEHSFLAAWKEANALLKQRNALLRTGQASQRELRYWDQKLAASSATIEGLRRPYLARLKAEWRKILEKLSPDLKVNLELHTGLRPGEDYLQALIRTEEEDRRRGFTHAGFHRADVRITKDGVVARDRVSRGQAKILSYALVLSQLPMISEANKVCTLLVDDLGSELDQTHRDTLLRFLTIGNHQTLITAVDADHLGRATVENSGAAARMFHVEHGRIQRISNDS</sequence>
<evidence type="ECO:0000256" key="5">
    <source>
        <dbReference type="ARBA" id="ARBA00022705"/>
    </source>
</evidence>